<gene>
    <name evidence="2" type="ORF">H4219_001599</name>
</gene>
<dbReference type="GO" id="GO:0005797">
    <property type="term" value="C:Golgi medial cisterna"/>
    <property type="evidence" value="ECO:0007669"/>
    <property type="project" value="TreeGrafter"/>
</dbReference>
<sequence>MHQKTSQCFLTRVLTRIIPIAYEQSDAGVGVDTELLWTNRNDVSNFPGTQLAAAIIDLLFTSGFTVPQSTVGESPYVRYTIWENGIGQSLSTGSSAEHISRRLEVMRLLLVFLSKAMYIPPAKLMSARNPALAHVGYNSNQRLVLTILCSFINMGLKEIPQGWGVNYRNSPAANVLETLSITTLQTLLVILSYDESNSIRNQKRPDTTDTGVSLSGSEPIISDKGKEADLSHLKSDKPQQIVSSINKGHQNLFRVFISKLHRNQEFEYLIANILRILDTTMKRNLSILSSIPIKAKTGDIVSETVMLLWCLMKYNNRLRAYIIDHNSTLRLYTILVYFMLENKDNPVRIDMLRMTTQVIHYMLESHEFATRLAQPFEQSVLPTTMRIPETAVNHGDLLVSAVYSIMMNSKTTPPQICFMLLGIIRNSGPYLTQLSRTSSRQIMRLFEIISSPPFIIDSQIHVQWLICLTEALDYVVHYRSMDNPHLIYEISKSRDMLQRLSNFNLEEAKSALAALKKNKSEIMAQKASSDHQSSNSGFLGYLSFYKKALYSSGAKSNSSASPTTVSSDRDDGPKKPTFQPTQEWVYSWLPDLPLEPLLLITEKLEPHINAIAERIEAEIASRPSIVESEQGASKPQPNTDKERMSNGQSQYMDPIVEREVTQGVVDWLGSNTAAKEFPDLESTKPKIRPRIIGSTPSMEAWYQSFLLGRIYSCDSVRFGIWKKSHCRLFVVRQR</sequence>
<keyword evidence="3" id="KW-1185">Reference proteome</keyword>
<dbReference type="AlphaFoldDB" id="A0A9W7ZZV9"/>
<feature type="compositionally biased region" description="Low complexity" evidence="1">
    <location>
        <begin position="553"/>
        <end position="566"/>
    </location>
</feature>
<dbReference type="Pfam" id="PF12722">
    <property type="entry name" value="Hid1"/>
    <property type="match status" value="3"/>
</dbReference>
<feature type="region of interest" description="Disordered" evidence="1">
    <location>
        <begin position="622"/>
        <end position="647"/>
    </location>
</feature>
<evidence type="ECO:0000256" key="1">
    <source>
        <dbReference type="SAM" id="MobiDB-lite"/>
    </source>
</evidence>
<dbReference type="OrthoDB" id="1938156at2759"/>
<accession>A0A9W7ZZV9</accession>
<evidence type="ECO:0000313" key="3">
    <source>
        <dbReference type="Proteomes" id="UP001150538"/>
    </source>
</evidence>
<reference evidence="2" key="1">
    <citation type="submission" date="2022-07" db="EMBL/GenBank/DDBJ databases">
        <title>Phylogenomic reconstructions and comparative analyses of Kickxellomycotina fungi.</title>
        <authorList>
            <person name="Reynolds N.K."/>
            <person name="Stajich J.E."/>
            <person name="Barry K."/>
            <person name="Grigoriev I.V."/>
            <person name="Crous P."/>
            <person name="Smith M.E."/>
        </authorList>
    </citation>
    <scope>NUCLEOTIDE SEQUENCE</scope>
    <source>
        <strain evidence="2">NBRC 100468</strain>
    </source>
</reference>
<name>A0A9W7ZZV9_9FUNG</name>
<dbReference type="PANTHER" id="PTHR21575">
    <property type="entry name" value="PROTEIN HID1"/>
    <property type="match status" value="1"/>
</dbReference>
<protein>
    <submittedName>
        <fullName evidence="2">Uncharacterized protein</fullName>
    </submittedName>
</protein>
<feature type="region of interest" description="Disordered" evidence="1">
    <location>
        <begin position="553"/>
        <end position="579"/>
    </location>
</feature>
<dbReference type="InterPro" id="IPR026705">
    <property type="entry name" value="Hid-1/Ecm30"/>
</dbReference>
<proteinExistence type="predicted"/>
<dbReference type="GO" id="GO:0016020">
    <property type="term" value="C:membrane"/>
    <property type="evidence" value="ECO:0007669"/>
    <property type="project" value="TreeGrafter"/>
</dbReference>
<organism evidence="2 3">
    <name type="scientific">Mycoemilia scoparia</name>
    <dbReference type="NCBI Taxonomy" id="417184"/>
    <lineage>
        <taxon>Eukaryota</taxon>
        <taxon>Fungi</taxon>
        <taxon>Fungi incertae sedis</taxon>
        <taxon>Zoopagomycota</taxon>
        <taxon>Kickxellomycotina</taxon>
        <taxon>Kickxellomycetes</taxon>
        <taxon>Kickxellales</taxon>
        <taxon>Kickxellaceae</taxon>
        <taxon>Mycoemilia</taxon>
    </lineage>
</organism>
<dbReference type="EMBL" id="JANBPU010000018">
    <property type="protein sequence ID" value="KAJ1920070.1"/>
    <property type="molecule type" value="Genomic_DNA"/>
</dbReference>
<dbReference type="GO" id="GO:0000138">
    <property type="term" value="C:Golgi trans cisterna"/>
    <property type="evidence" value="ECO:0007669"/>
    <property type="project" value="TreeGrafter"/>
</dbReference>
<evidence type="ECO:0000313" key="2">
    <source>
        <dbReference type="EMBL" id="KAJ1920070.1"/>
    </source>
</evidence>
<comment type="caution">
    <text evidence="2">The sequence shown here is derived from an EMBL/GenBank/DDBJ whole genome shotgun (WGS) entry which is preliminary data.</text>
</comment>
<dbReference type="PANTHER" id="PTHR21575:SF12">
    <property type="entry name" value="PROTEIN HID1"/>
    <property type="match status" value="1"/>
</dbReference>
<dbReference type="Proteomes" id="UP001150538">
    <property type="component" value="Unassembled WGS sequence"/>
</dbReference>